<dbReference type="EMBL" id="DVFZ01000049">
    <property type="protein sequence ID" value="HIQ82409.1"/>
    <property type="molecule type" value="Genomic_DNA"/>
</dbReference>
<dbReference type="Proteomes" id="UP000824260">
    <property type="component" value="Unassembled WGS sequence"/>
</dbReference>
<comment type="caution">
    <text evidence="2">The sequence shown here is derived from an EMBL/GenBank/DDBJ whole genome shotgun (WGS) entry which is preliminary data.</text>
</comment>
<dbReference type="AlphaFoldDB" id="A0A9D0ZN84"/>
<organism evidence="2 3">
    <name type="scientific">Candidatus Pullichristensenella stercorigallinarum</name>
    <dbReference type="NCBI Taxonomy" id="2840909"/>
    <lineage>
        <taxon>Bacteria</taxon>
        <taxon>Bacillati</taxon>
        <taxon>Bacillota</taxon>
        <taxon>Clostridia</taxon>
        <taxon>Candidatus Pullichristensenella</taxon>
    </lineage>
</organism>
<proteinExistence type="predicted"/>
<accession>A0A9D0ZN84</accession>
<keyword evidence="1" id="KW-0175">Coiled coil</keyword>
<evidence type="ECO:0000313" key="3">
    <source>
        <dbReference type="Proteomes" id="UP000824260"/>
    </source>
</evidence>
<evidence type="ECO:0000256" key="1">
    <source>
        <dbReference type="SAM" id="Coils"/>
    </source>
</evidence>
<reference evidence="2" key="1">
    <citation type="submission" date="2020-10" db="EMBL/GenBank/DDBJ databases">
        <authorList>
            <person name="Gilroy R."/>
        </authorList>
    </citation>
    <scope>NUCLEOTIDE SEQUENCE</scope>
    <source>
        <strain evidence="2">ChiSjej6B24-2974</strain>
    </source>
</reference>
<sequence length="202" mass="22106">MTRNDIATILAGLELTDAQVKALLDANSADITKALSRQKDGLTAANEALKKAQETIAALEAGKADAAALQAQIDQYKRAEDGRAAAEKQAREEAELLRRMDAALDGRGFVHEKLRGIVAEEFRAALADEANRGKSDREVFAAVTRDKGYFANQNPSAEKLPPPGAPDLERVTGKEAFRAMPLQRQFLFARQNPEKAREYLQD</sequence>
<feature type="coiled-coil region" evidence="1">
    <location>
        <begin position="35"/>
        <end position="89"/>
    </location>
</feature>
<evidence type="ECO:0008006" key="4">
    <source>
        <dbReference type="Google" id="ProtNLM"/>
    </source>
</evidence>
<gene>
    <name evidence="2" type="ORF">IAA52_04845</name>
</gene>
<evidence type="ECO:0000313" key="2">
    <source>
        <dbReference type="EMBL" id="HIQ82409.1"/>
    </source>
</evidence>
<protein>
    <recommendedName>
        <fullName evidence="4">Phage minor structural protein GP20</fullName>
    </recommendedName>
</protein>
<name>A0A9D0ZN84_9FIRM</name>
<reference evidence="2" key="2">
    <citation type="journal article" date="2021" name="PeerJ">
        <title>Extensive microbial diversity within the chicken gut microbiome revealed by metagenomics and culture.</title>
        <authorList>
            <person name="Gilroy R."/>
            <person name="Ravi A."/>
            <person name="Getino M."/>
            <person name="Pursley I."/>
            <person name="Horton D.L."/>
            <person name="Alikhan N.F."/>
            <person name="Baker D."/>
            <person name="Gharbi K."/>
            <person name="Hall N."/>
            <person name="Watson M."/>
            <person name="Adriaenssens E.M."/>
            <person name="Foster-Nyarko E."/>
            <person name="Jarju S."/>
            <person name="Secka A."/>
            <person name="Antonio M."/>
            <person name="Oren A."/>
            <person name="Chaudhuri R.R."/>
            <person name="La Ragione R."/>
            <person name="Hildebrand F."/>
            <person name="Pallen M.J."/>
        </authorList>
    </citation>
    <scope>NUCLEOTIDE SEQUENCE</scope>
    <source>
        <strain evidence="2">ChiSjej6B24-2974</strain>
    </source>
</reference>